<reference evidence="1 2" key="2">
    <citation type="journal article" date="2010" name="Stand. Genomic Sci.">
        <title>Complete genome sequence of Xylanimonas cellulosilytica type strain (XIL07).</title>
        <authorList>
            <person name="Foster B."/>
            <person name="Pukall R."/>
            <person name="Abt B."/>
            <person name="Nolan M."/>
            <person name="Glavina Del Rio T."/>
            <person name="Chen F."/>
            <person name="Lucas S."/>
            <person name="Tice H."/>
            <person name="Pitluck S."/>
            <person name="Cheng J.-F."/>
            <person name="Chertkov O."/>
            <person name="Brettin T."/>
            <person name="Han C."/>
            <person name="Detter J.C."/>
            <person name="Bruce D."/>
            <person name="Goodwin L."/>
            <person name="Ivanova N."/>
            <person name="Mavromatis K."/>
            <person name="Pati A."/>
            <person name="Mikhailova N."/>
            <person name="Chen A."/>
            <person name="Palaniappan K."/>
            <person name="Land M."/>
            <person name="Hauser L."/>
            <person name="Chang Y.-J."/>
            <person name="Jeffries C.D."/>
            <person name="Chain P."/>
            <person name="Rohde M."/>
            <person name="Goeker M."/>
            <person name="Bristow J."/>
            <person name="Eisen J.A."/>
            <person name="Markowitz V."/>
            <person name="Hugenholtz P."/>
            <person name="Kyrpides N.C."/>
            <person name="Klenk H.-P."/>
            <person name="Lapidus A."/>
        </authorList>
    </citation>
    <scope>NUCLEOTIDE SEQUENCE [LARGE SCALE GENOMIC DNA]</scope>
    <source>
        <strain evidence="2">DSM 15894 / CECT 5975 / LMG 20990 / XIL07</strain>
    </source>
</reference>
<gene>
    <name evidence="1" type="ordered locus">Xcel_0583</name>
</gene>
<dbReference type="RefSeq" id="WP_012877366.1">
    <property type="nucleotide sequence ID" value="NC_013530.1"/>
</dbReference>
<protein>
    <submittedName>
        <fullName evidence="1">Uncharacterized protein</fullName>
    </submittedName>
</protein>
<reference evidence="2" key="1">
    <citation type="submission" date="2009-11" db="EMBL/GenBank/DDBJ databases">
        <title>The complete chromosome of Xylanimonas cellulosilytica DSM 15894.</title>
        <authorList>
            <consortium name="US DOE Joint Genome Institute (JGI-PGF)"/>
            <person name="Lucas S."/>
            <person name="Copeland A."/>
            <person name="Lapidus A."/>
            <person name="Glavina del Rio T."/>
            <person name="Dalin E."/>
            <person name="Tice H."/>
            <person name="Bruce D."/>
            <person name="Goodwin L."/>
            <person name="Pitluck S."/>
            <person name="Kyrpides N."/>
            <person name="Mavromatis K."/>
            <person name="Ivanova N."/>
            <person name="Mikhailova N."/>
            <person name="Foster B."/>
            <person name="Clum A."/>
            <person name="Brettin T."/>
            <person name="Detter J.C."/>
            <person name="Han C."/>
            <person name="Larimer F."/>
            <person name="Land M."/>
            <person name="Hauser L."/>
            <person name="Markowitz V."/>
            <person name="Cheng J.F."/>
            <person name="Hugenholtz P."/>
            <person name="Woyke T."/>
            <person name="Wu D."/>
            <person name="Gehrich-Schroeter G."/>
            <person name="Schneider S."/>
            <person name="Pukall S.R."/>
            <person name="Klenk H.P."/>
            <person name="Eisen J.A."/>
        </authorList>
    </citation>
    <scope>NUCLEOTIDE SEQUENCE [LARGE SCALE GENOMIC DNA]</scope>
    <source>
        <strain evidence="2">DSM 15894 / CECT 5975 / LMG 20990 / XIL07</strain>
    </source>
</reference>
<dbReference type="STRING" id="446471.Xcel_0583"/>
<dbReference type="KEGG" id="xce:Xcel_0583"/>
<keyword evidence="2" id="KW-1185">Reference proteome</keyword>
<dbReference type="Proteomes" id="UP000002255">
    <property type="component" value="Chromosome"/>
</dbReference>
<evidence type="ECO:0000313" key="2">
    <source>
        <dbReference type="Proteomes" id="UP000002255"/>
    </source>
</evidence>
<dbReference type="AlphaFoldDB" id="D1BWP0"/>
<organism evidence="1 2">
    <name type="scientific">Xylanimonas cellulosilytica (strain DSM 15894 / JCM 12276 / CECT 5975 / KCTC 9989 / LMG 20990 / NBRC 107835 / XIL07)</name>
    <dbReference type="NCBI Taxonomy" id="446471"/>
    <lineage>
        <taxon>Bacteria</taxon>
        <taxon>Bacillati</taxon>
        <taxon>Actinomycetota</taxon>
        <taxon>Actinomycetes</taxon>
        <taxon>Micrococcales</taxon>
        <taxon>Promicromonosporaceae</taxon>
        <taxon>Xylanimonas</taxon>
    </lineage>
</organism>
<sequence>MNLRIVPAADDQPIPYDEANEEFGAAWSAARKAYADLLVAAGLLATPLYVHRGPVKYHRVAAALHDAERVANHAQEIATALAACRDLWTRADRQGIS</sequence>
<dbReference type="EMBL" id="CP001821">
    <property type="protein sequence ID" value="ACZ29622.1"/>
    <property type="molecule type" value="Genomic_DNA"/>
</dbReference>
<evidence type="ECO:0000313" key="1">
    <source>
        <dbReference type="EMBL" id="ACZ29622.1"/>
    </source>
</evidence>
<accession>D1BWP0</accession>
<name>D1BWP0_XYLCX</name>
<proteinExistence type="predicted"/>
<dbReference type="HOGENOM" id="CLU_2345969_0_0_11"/>